<sequence>MTDYEMKFHVLSFHVMIIHPDEIEKVKRFTYGLIYRIRLAAAKLVATRASFHRVVDTAKDVKLIRCQEYEGCSGKKTHGSGIYSVDHLKDRLPIIILIDPKVIEGTQTTLAFPCSVTPRLGG</sequence>
<dbReference type="Proteomes" id="UP000823775">
    <property type="component" value="Unassembled WGS sequence"/>
</dbReference>
<gene>
    <name evidence="1" type="ORF">HAX54_033111</name>
</gene>
<protein>
    <submittedName>
        <fullName evidence="1">Uncharacterized protein</fullName>
    </submittedName>
</protein>
<name>A0ABS8VDZ5_DATST</name>
<evidence type="ECO:0000313" key="1">
    <source>
        <dbReference type="EMBL" id="MCD9644697.1"/>
    </source>
</evidence>
<comment type="caution">
    <text evidence="1">The sequence shown here is derived from an EMBL/GenBank/DDBJ whole genome shotgun (WGS) entry which is preliminary data.</text>
</comment>
<keyword evidence="2" id="KW-1185">Reference proteome</keyword>
<accession>A0ABS8VDZ5</accession>
<proteinExistence type="predicted"/>
<reference evidence="1 2" key="1">
    <citation type="journal article" date="2021" name="BMC Genomics">
        <title>Datura genome reveals duplications of psychoactive alkaloid biosynthetic genes and high mutation rate following tissue culture.</title>
        <authorList>
            <person name="Rajewski A."/>
            <person name="Carter-House D."/>
            <person name="Stajich J."/>
            <person name="Litt A."/>
        </authorList>
    </citation>
    <scope>NUCLEOTIDE SEQUENCE [LARGE SCALE GENOMIC DNA]</scope>
    <source>
        <strain evidence="1">AR-01</strain>
    </source>
</reference>
<feature type="non-terminal residue" evidence="1">
    <location>
        <position position="122"/>
    </location>
</feature>
<dbReference type="EMBL" id="JACEIK010004225">
    <property type="protein sequence ID" value="MCD9644697.1"/>
    <property type="molecule type" value="Genomic_DNA"/>
</dbReference>
<organism evidence="1 2">
    <name type="scientific">Datura stramonium</name>
    <name type="common">Jimsonweed</name>
    <name type="synonym">Common thornapple</name>
    <dbReference type="NCBI Taxonomy" id="4076"/>
    <lineage>
        <taxon>Eukaryota</taxon>
        <taxon>Viridiplantae</taxon>
        <taxon>Streptophyta</taxon>
        <taxon>Embryophyta</taxon>
        <taxon>Tracheophyta</taxon>
        <taxon>Spermatophyta</taxon>
        <taxon>Magnoliopsida</taxon>
        <taxon>eudicotyledons</taxon>
        <taxon>Gunneridae</taxon>
        <taxon>Pentapetalae</taxon>
        <taxon>asterids</taxon>
        <taxon>lamiids</taxon>
        <taxon>Solanales</taxon>
        <taxon>Solanaceae</taxon>
        <taxon>Solanoideae</taxon>
        <taxon>Datureae</taxon>
        <taxon>Datura</taxon>
    </lineage>
</organism>
<evidence type="ECO:0000313" key="2">
    <source>
        <dbReference type="Proteomes" id="UP000823775"/>
    </source>
</evidence>